<name>A0AAV9CW74_ACOCL</name>
<reference evidence="2" key="2">
    <citation type="submission" date="2023-06" db="EMBL/GenBank/DDBJ databases">
        <authorList>
            <person name="Ma L."/>
            <person name="Liu K.-W."/>
            <person name="Li Z."/>
            <person name="Hsiao Y.-Y."/>
            <person name="Qi Y."/>
            <person name="Fu T."/>
            <person name="Tang G."/>
            <person name="Zhang D."/>
            <person name="Sun W.-H."/>
            <person name="Liu D.-K."/>
            <person name="Li Y."/>
            <person name="Chen G.-Z."/>
            <person name="Liu X.-D."/>
            <person name="Liao X.-Y."/>
            <person name="Jiang Y.-T."/>
            <person name="Yu X."/>
            <person name="Hao Y."/>
            <person name="Huang J."/>
            <person name="Zhao X.-W."/>
            <person name="Ke S."/>
            <person name="Chen Y.-Y."/>
            <person name="Wu W.-L."/>
            <person name="Hsu J.-L."/>
            <person name="Lin Y.-F."/>
            <person name="Huang M.-D."/>
            <person name="Li C.-Y."/>
            <person name="Huang L."/>
            <person name="Wang Z.-W."/>
            <person name="Zhao X."/>
            <person name="Zhong W.-Y."/>
            <person name="Peng D.-H."/>
            <person name="Ahmad S."/>
            <person name="Lan S."/>
            <person name="Zhang J.-S."/>
            <person name="Tsai W.-C."/>
            <person name="Van De Peer Y."/>
            <person name="Liu Z.-J."/>
        </authorList>
    </citation>
    <scope>NUCLEOTIDE SEQUENCE</scope>
    <source>
        <strain evidence="2">CP</strain>
        <tissue evidence="2">Leaves</tissue>
    </source>
</reference>
<protein>
    <recommendedName>
        <fullName evidence="4">TFG box profile domain-containing protein</fullName>
    </recommendedName>
</protein>
<reference evidence="2" key="1">
    <citation type="journal article" date="2023" name="Nat. Commun.">
        <title>Diploid and tetraploid genomes of Acorus and the evolution of monocots.</title>
        <authorList>
            <person name="Ma L."/>
            <person name="Liu K.W."/>
            <person name="Li Z."/>
            <person name="Hsiao Y.Y."/>
            <person name="Qi Y."/>
            <person name="Fu T."/>
            <person name="Tang G.D."/>
            <person name="Zhang D."/>
            <person name="Sun W.H."/>
            <person name="Liu D.K."/>
            <person name="Li Y."/>
            <person name="Chen G.Z."/>
            <person name="Liu X.D."/>
            <person name="Liao X.Y."/>
            <person name="Jiang Y.T."/>
            <person name="Yu X."/>
            <person name="Hao Y."/>
            <person name="Huang J."/>
            <person name="Zhao X.W."/>
            <person name="Ke S."/>
            <person name="Chen Y.Y."/>
            <person name="Wu W.L."/>
            <person name="Hsu J.L."/>
            <person name="Lin Y.F."/>
            <person name="Huang M.D."/>
            <person name="Li C.Y."/>
            <person name="Huang L."/>
            <person name="Wang Z.W."/>
            <person name="Zhao X."/>
            <person name="Zhong W.Y."/>
            <person name="Peng D.H."/>
            <person name="Ahmad S."/>
            <person name="Lan S."/>
            <person name="Zhang J.S."/>
            <person name="Tsai W.C."/>
            <person name="Van de Peer Y."/>
            <person name="Liu Z.J."/>
        </authorList>
    </citation>
    <scope>NUCLEOTIDE SEQUENCE</scope>
    <source>
        <strain evidence="2">CP</strain>
    </source>
</reference>
<gene>
    <name evidence="2" type="ORF">QJS10_CPB17g00744</name>
</gene>
<dbReference type="Proteomes" id="UP001180020">
    <property type="component" value="Unassembled WGS sequence"/>
</dbReference>
<dbReference type="AlphaFoldDB" id="A0AAV9CW74"/>
<evidence type="ECO:0000313" key="3">
    <source>
        <dbReference type="Proteomes" id="UP001180020"/>
    </source>
</evidence>
<accession>A0AAV9CW74</accession>
<dbReference type="EMBL" id="JAUJYO010000017">
    <property type="protein sequence ID" value="KAK1293006.1"/>
    <property type="molecule type" value="Genomic_DNA"/>
</dbReference>
<feature type="region of interest" description="Disordered" evidence="1">
    <location>
        <begin position="1"/>
        <end position="66"/>
    </location>
</feature>
<organism evidence="2 3">
    <name type="scientific">Acorus calamus</name>
    <name type="common">Sweet flag</name>
    <dbReference type="NCBI Taxonomy" id="4465"/>
    <lineage>
        <taxon>Eukaryota</taxon>
        <taxon>Viridiplantae</taxon>
        <taxon>Streptophyta</taxon>
        <taxon>Embryophyta</taxon>
        <taxon>Tracheophyta</taxon>
        <taxon>Spermatophyta</taxon>
        <taxon>Magnoliopsida</taxon>
        <taxon>Liliopsida</taxon>
        <taxon>Acoraceae</taxon>
        <taxon>Acorus</taxon>
    </lineage>
</organism>
<evidence type="ECO:0008006" key="4">
    <source>
        <dbReference type="Google" id="ProtNLM"/>
    </source>
</evidence>
<comment type="caution">
    <text evidence="2">The sequence shown here is derived from an EMBL/GenBank/DDBJ whole genome shotgun (WGS) entry which is preliminary data.</text>
</comment>
<proteinExistence type="predicted"/>
<evidence type="ECO:0000313" key="2">
    <source>
        <dbReference type="EMBL" id="KAK1293006.1"/>
    </source>
</evidence>
<sequence>MEPVVGYSTRPSQFTQTARSGFRNDGFRGGRRGGGGGRGYGRSEYINRGNLSGRLPTTASRGGKAN</sequence>
<feature type="compositionally biased region" description="Polar residues" evidence="1">
    <location>
        <begin position="9"/>
        <end position="18"/>
    </location>
</feature>
<evidence type="ECO:0000256" key="1">
    <source>
        <dbReference type="SAM" id="MobiDB-lite"/>
    </source>
</evidence>
<keyword evidence="3" id="KW-1185">Reference proteome</keyword>